<accession>A0A4P7PG21</accession>
<reference evidence="3 5" key="1">
    <citation type="journal article" date="2012" name="Appl. Soil Ecol.">
        <title>Isolation and characterization of new plant growth-promoting bacterial endophytes.</title>
        <authorList>
            <person name="Rashid S."/>
            <person name="Charles T.C."/>
            <person name="Glick B.R."/>
        </authorList>
    </citation>
    <scope>NUCLEOTIDE SEQUENCE [LARGE SCALE GENOMIC DNA]</scope>
    <source>
        <strain evidence="3 5">YsS1</strain>
    </source>
</reference>
<keyword evidence="5" id="KW-1185">Reference proteome</keyword>
<evidence type="ECO:0000313" key="2">
    <source>
        <dbReference type="EMBL" id="QBZ89142.1"/>
    </source>
</evidence>
<evidence type="ECO:0000313" key="4">
    <source>
        <dbReference type="Proteomes" id="UP000296468"/>
    </source>
</evidence>
<name>A0A4P7PG21_9PSED</name>
<evidence type="ECO:0000313" key="3">
    <source>
        <dbReference type="EMBL" id="WGO95460.1"/>
    </source>
</evidence>
<dbReference type="EMBL" id="CP123771">
    <property type="protein sequence ID" value="WGO95460.1"/>
    <property type="molecule type" value="Genomic_DNA"/>
</dbReference>
<reference evidence="2" key="3">
    <citation type="submission" date="2019-01" db="EMBL/GenBank/DDBJ databases">
        <authorList>
            <person name="Zhang L."/>
        </authorList>
    </citation>
    <scope>NUCLEOTIDE SEQUENCE</scope>
    <source>
        <strain evidence="2">11K1</strain>
    </source>
</reference>
<dbReference type="RefSeq" id="WP_135844713.1">
    <property type="nucleotide sequence ID" value="NZ_CP035088.1"/>
</dbReference>
<dbReference type="OrthoDB" id="9781023at2"/>
<dbReference type="Proteomes" id="UP000296468">
    <property type="component" value="Chromosome"/>
</dbReference>
<dbReference type="EMBL" id="CP035088">
    <property type="protein sequence ID" value="QBZ89142.1"/>
    <property type="molecule type" value="Genomic_DNA"/>
</dbReference>
<dbReference type="InterPro" id="IPR002750">
    <property type="entry name" value="CobE/GbiG_C"/>
</dbReference>
<proteinExistence type="predicted"/>
<dbReference type="GO" id="GO:0009236">
    <property type="term" value="P:cobalamin biosynthetic process"/>
    <property type="evidence" value="ECO:0007669"/>
    <property type="project" value="InterPro"/>
</dbReference>
<dbReference type="PANTHER" id="PTHR37477:SF1">
    <property type="entry name" value="COBALT-PRECORRIN-5A HYDROLASE"/>
    <property type="match status" value="1"/>
</dbReference>
<gene>
    <name evidence="2" type="ORF">EPZ47_10570</name>
    <name evidence="3" type="ORF">QCD61_10335</name>
</gene>
<dbReference type="Pfam" id="PF01890">
    <property type="entry name" value="CbiG_C"/>
    <property type="match status" value="1"/>
</dbReference>
<reference evidence="2 4" key="2">
    <citation type="journal article" date="2019" name="Front. Microbiol.">
        <title>In silico and Genetic Analyses of Cyclic Lipopeptide Synthetic Gene Clusters in Pseudomonas sp. 11K1.</title>
        <authorList>
            <person name="Zhao H."/>
            <person name="Liu Y.P."/>
            <person name="Zhang L.Q."/>
        </authorList>
    </citation>
    <scope>NUCLEOTIDE SEQUENCE [LARGE SCALE GENOMIC DNA]</scope>
    <source>
        <strain evidence="2 4">11K1</strain>
    </source>
</reference>
<feature type="domain" description="CobE/GbiG C-terminal" evidence="1">
    <location>
        <begin position="7"/>
        <end position="131"/>
    </location>
</feature>
<evidence type="ECO:0000259" key="1">
    <source>
        <dbReference type="Pfam" id="PF01890"/>
    </source>
</evidence>
<dbReference type="KEGG" id="pvk:EPZ47_10570"/>
<dbReference type="SUPFAM" id="SSF159664">
    <property type="entry name" value="CobE/GbiG C-terminal domain-like"/>
    <property type="match status" value="1"/>
</dbReference>
<sequence>MNSGPILVVGLGCQRGCLASTLRALLDQALLAHGIALDQVRALASIDLKRDEPGLLELAEQLALPLTCFSAEQLADYRERLSHRSEIAFERTGCYGVAESAALALADKLGTTPATLLIPRLSGPMSTLALALAL</sequence>
<dbReference type="InterPro" id="IPR036518">
    <property type="entry name" value="CobE/GbiG_C_sf"/>
</dbReference>
<dbReference type="InterPro" id="IPR052553">
    <property type="entry name" value="CbiG_hydrolase"/>
</dbReference>
<protein>
    <submittedName>
        <fullName evidence="2">Cobalamin biosynthesis protein</fullName>
    </submittedName>
</protein>
<organism evidence="2 4">
    <name type="scientific">Pseudomonas viciae</name>
    <dbReference type="NCBI Taxonomy" id="2505979"/>
    <lineage>
        <taxon>Bacteria</taxon>
        <taxon>Pseudomonadati</taxon>
        <taxon>Pseudomonadota</taxon>
        <taxon>Gammaproteobacteria</taxon>
        <taxon>Pseudomonadales</taxon>
        <taxon>Pseudomonadaceae</taxon>
        <taxon>Pseudomonas</taxon>
    </lineage>
</organism>
<dbReference type="AlphaFoldDB" id="A0A4P7PG21"/>
<dbReference type="Proteomes" id="UP001227386">
    <property type="component" value="Chromosome"/>
</dbReference>
<reference evidence="3" key="4">
    <citation type="submission" date="2023-04" db="EMBL/GenBank/DDBJ databases">
        <authorList>
            <person name="Charles T.C."/>
            <person name="Cheng J."/>
            <person name="Lynch M."/>
            <person name="Van Dyk A."/>
        </authorList>
    </citation>
    <scope>NUCLEOTIDE SEQUENCE</scope>
    <source>
        <strain evidence="3">YsS1</strain>
    </source>
</reference>
<dbReference type="PANTHER" id="PTHR37477">
    <property type="entry name" value="COBALT-PRECORRIN-5A HYDROLASE"/>
    <property type="match status" value="1"/>
</dbReference>
<dbReference type="Gene3D" id="3.30.420.180">
    <property type="entry name" value="CobE/GbiG C-terminal domain"/>
    <property type="match status" value="1"/>
</dbReference>
<evidence type="ECO:0000313" key="5">
    <source>
        <dbReference type="Proteomes" id="UP001227386"/>
    </source>
</evidence>